<comment type="function">
    <text evidence="4">Antitoxin component of a type II toxin-antitoxin (TA) system. Neutralizes the effect of toxin ParE.</text>
</comment>
<evidence type="ECO:0000313" key="8">
    <source>
        <dbReference type="Proteomes" id="UP000373449"/>
    </source>
</evidence>
<dbReference type="SUPFAM" id="SSF47598">
    <property type="entry name" value="Ribbon-helix-helix"/>
    <property type="match status" value="1"/>
</dbReference>
<dbReference type="Pfam" id="PF03693">
    <property type="entry name" value="ParD_antitoxin"/>
    <property type="match status" value="1"/>
</dbReference>
<dbReference type="PANTHER" id="PTHR36582">
    <property type="entry name" value="ANTITOXIN PARD"/>
    <property type="match status" value="1"/>
</dbReference>
<comment type="similarity">
    <text evidence="1">Belongs to the ParD antitoxin family.</text>
</comment>
<dbReference type="Gene3D" id="6.10.10.120">
    <property type="entry name" value="Antitoxin ParD1-like"/>
    <property type="match status" value="1"/>
</dbReference>
<organism evidence="5 7">
    <name type="scientific">Budvicia aquatica</name>
    <dbReference type="NCBI Taxonomy" id="82979"/>
    <lineage>
        <taxon>Bacteria</taxon>
        <taxon>Pseudomonadati</taxon>
        <taxon>Pseudomonadota</taxon>
        <taxon>Gammaproteobacteria</taxon>
        <taxon>Enterobacterales</taxon>
        <taxon>Budviciaceae</taxon>
        <taxon>Budvicia</taxon>
    </lineage>
</organism>
<evidence type="ECO:0000256" key="3">
    <source>
        <dbReference type="ARBA" id="ARBA00022649"/>
    </source>
</evidence>
<evidence type="ECO:0000256" key="2">
    <source>
        <dbReference type="ARBA" id="ARBA00017940"/>
    </source>
</evidence>
<proteinExistence type="inferred from homology"/>
<dbReference type="PANTHER" id="PTHR36582:SF2">
    <property type="entry name" value="ANTITOXIN PARD"/>
    <property type="match status" value="1"/>
</dbReference>
<gene>
    <name evidence="6" type="primary">parD1</name>
    <name evidence="5" type="ORF">CRN84_03600</name>
    <name evidence="6" type="ORF">NCTC12282_01320</name>
</gene>
<evidence type="ECO:0000313" key="7">
    <source>
        <dbReference type="Proteomes" id="UP000224974"/>
    </source>
</evidence>
<dbReference type="InterPro" id="IPR010985">
    <property type="entry name" value="Ribbon_hlx_hlx"/>
</dbReference>
<dbReference type="NCBIfam" id="TIGR02606">
    <property type="entry name" value="antidote_CC2985"/>
    <property type="match status" value="1"/>
</dbReference>
<dbReference type="EMBL" id="CAADJA010000002">
    <property type="protein sequence ID" value="VFS46411.1"/>
    <property type="molecule type" value="Genomic_DNA"/>
</dbReference>
<protein>
    <recommendedName>
        <fullName evidence="2">Antitoxin ParD</fullName>
    </recommendedName>
</protein>
<dbReference type="CDD" id="cd22231">
    <property type="entry name" value="RHH_NikR_HicB-like"/>
    <property type="match status" value="1"/>
</dbReference>
<dbReference type="InterPro" id="IPR038296">
    <property type="entry name" value="ParD_sf"/>
</dbReference>
<reference evidence="7" key="1">
    <citation type="submission" date="2017-09" db="EMBL/GenBank/DDBJ databases">
        <title>FDA dAtabase for Regulatory Grade micrObial Sequences (FDA-ARGOS): Supporting development and validation of Infectious Disease Dx tests.</title>
        <authorList>
            <person name="Minogue T."/>
            <person name="Wolcott M."/>
            <person name="Wasieloski L."/>
            <person name="Aguilar W."/>
            <person name="Moore D."/>
            <person name="Tallon L."/>
            <person name="Sadzewicz L."/>
            <person name="Ott S."/>
            <person name="Zhao X."/>
            <person name="Nagaraj S."/>
            <person name="Vavikolanu K."/>
            <person name="Aluvathingal J."/>
            <person name="Nadendla S."/>
            <person name="Sichtig H."/>
        </authorList>
    </citation>
    <scope>NUCLEOTIDE SEQUENCE [LARGE SCALE GENOMIC DNA]</scope>
    <source>
        <strain evidence="7">FDAARGOS_387</strain>
    </source>
</reference>
<keyword evidence="7" id="KW-1185">Reference proteome</keyword>
<evidence type="ECO:0000256" key="4">
    <source>
        <dbReference type="ARBA" id="ARBA00037106"/>
    </source>
</evidence>
<reference evidence="5" key="2">
    <citation type="submission" date="2017-09" db="EMBL/GenBank/DDBJ databases">
        <title>FDA dAtabase for Regulatory Grade micrObial Sequences (FDA-ARGOS): Supporting development and validation of Infectious Disease Dx tests.</title>
        <authorList>
            <person name="Minogue T."/>
            <person name="Wolcott M."/>
            <person name="Wasieloski L."/>
            <person name="Aguilar W."/>
            <person name="Moore D."/>
            <person name="Tallon L.J."/>
            <person name="Sadzewicz L."/>
            <person name="Ott S."/>
            <person name="Zhao X."/>
            <person name="Nagaraj S."/>
            <person name="Vavikolanu K."/>
            <person name="Aluvathingal J."/>
            <person name="Nadendla S."/>
            <person name="Sichtig H."/>
        </authorList>
    </citation>
    <scope>NUCLEOTIDE SEQUENCE</scope>
    <source>
        <strain evidence="5">FDAARGOS_387</strain>
    </source>
</reference>
<name>A0A2C6DJ58_9GAMM</name>
<dbReference type="OrthoDB" id="9815501at2"/>
<dbReference type="RefSeq" id="WP_029093816.1">
    <property type="nucleotide sequence ID" value="NZ_CAADJA010000002.1"/>
</dbReference>
<accession>A0A2C6DJ58</accession>
<reference evidence="6 8" key="3">
    <citation type="submission" date="2019-03" db="EMBL/GenBank/DDBJ databases">
        <authorList>
            <consortium name="Pathogen Informatics"/>
        </authorList>
    </citation>
    <scope>NUCLEOTIDE SEQUENCE [LARGE SCALE GENOMIC DNA]</scope>
    <source>
        <strain evidence="6 8">NCTC12282</strain>
    </source>
</reference>
<dbReference type="EMBL" id="PDDX01000001">
    <property type="protein sequence ID" value="PHI28475.1"/>
    <property type="molecule type" value="Genomic_DNA"/>
</dbReference>
<dbReference type="AlphaFoldDB" id="A0A2C6DJ58"/>
<dbReference type="Proteomes" id="UP000373449">
    <property type="component" value="Unassembled WGS sequence"/>
</dbReference>
<dbReference type="InterPro" id="IPR022789">
    <property type="entry name" value="ParD"/>
</dbReference>
<keyword evidence="3" id="KW-1277">Toxin-antitoxin system</keyword>
<dbReference type="Proteomes" id="UP000224974">
    <property type="component" value="Unassembled WGS sequence"/>
</dbReference>
<sequence>MPTSISLSPHFENFIQEQIKSGRYNNVSEVIRAGLRELEEQERARKLEILQAAVAAGIGSGESIPAETVFDRLQQKYHKQTENG</sequence>
<evidence type="ECO:0000313" key="5">
    <source>
        <dbReference type="EMBL" id="PHI28475.1"/>
    </source>
</evidence>
<evidence type="ECO:0000256" key="1">
    <source>
        <dbReference type="ARBA" id="ARBA00008580"/>
    </source>
</evidence>
<dbReference type="STRING" id="1111728.GCA_000427805_04531"/>
<evidence type="ECO:0000313" key="6">
    <source>
        <dbReference type="EMBL" id="VFS46411.1"/>
    </source>
</evidence>
<dbReference type="GO" id="GO:0006355">
    <property type="term" value="P:regulation of DNA-templated transcription"/>
    <property type="evidence" value="ECO:0007669"/>
    <property type="project" value="InterPro"/>
</dbReference>